<dbReference type="InterPro" id="IPR007153">
    <property type="entry name" value="Adenosine_kinase"/>
</dbReference>
<comment type="caution">
    <text evidence="1">The sequence shown here is derived from an EMBL/GenBank/DDBJ whole genome shotgun (WGS) entry which is preliminary data.</text>
</comment>
<accession>A0A8J7JLR9</accession>
<dbReference type="GO" id="GO:0016301">
    <property type="term" value="F:kinase activity"/>
    <property type="evidence" value="ECO:0007669"/>
    <property type="project" value="UniProtKB-KW"/>
</dbReference>
<keyword evidence="1" id="KW-0808">Transferase</keyword>
<dbReference type="Proteomes" id="UP000636888">
    <property type="component" value="Unassembled WGS sequence"/>
</dbReference>
<sequence length="162" mass="17521">MQLEIHAVPIEFPEGCNIIIGQTHFIKTAEDLYEIIAGTVPGARFGVAFTEASGPCLIRTEGNDQELVQVGVTALQAIGAGHVFCVVLRDAYPINVLNQIKNCPEVCRIYCATANPLQVVVGSTTQGWGILGVIDGFPPKGVESDEDRQARRSLLRKIGYKL</sequence>
<evidence type="ECO:0000313" key="2">
    <source>
        <dbReference type="Proteomes" id="UP000636888"/>
    </source>
</evidence>
<dbReference type="PANTHER" id="PTHR36155:SF1">
    <property type="entry name" value="BLL5354 PROTEIN"/>
    <property type="match status" value="1"/>
</dbReference>
<dbReference type="SUPFAM" id="SSF103165">
    <property type="entry name" value="Ta1353-like"/>
    <property type="match status" value="1"/>
</dbReference>
<gene>
    <name evidence="1" type="ORF">JFN93_10785</name>
</gene>
<dbReference type="RefSeq" id="WP_199384088.1">
    <property type="nucleotide sequence ID" value="NZ_JAEMHM010000008.1"/>
</dbReference>
<dbReference type="Gene3D" id="3.40.1520.10">
    <property type="entry name" value="Ta1353-like"/>
    <property type="match status" value="1"/>
</dbReference>
<dbReference type="EMBL" id="JAEMHM010000008">
    <property type="protein sequence ID" value="MBJ6725195.1"/>
    <property type="molecule type" value="Genomic_DNA"/>
</dbReference>
<dbReference type="PANTHER" id="PTHR36155">
    <property type="entry name" value="BLL5354 PROTEIN"/>
    <property type="match status" value="1"/>
</dbReference>
<keyword evidence="2" id="KW-1185">Reference proteome</keyword>
<dbReference type="InterPro" id="IPR036902">
    <property type="entry name" value="Ta1353-like_sf"/>
</dbReference>
<protein>
    <submittedName>
        <fullName evidence="1">Adenosine-specific kinase</fullName>
    </submittedName>
</protein>
<evidence type="ECO:0000313" key="1">
    <source>
        <dbReference type="EMBL" id="MBJ6725195.1"/>
    </source>
</evidence>
<organism evidence="1 2">
    <name type="scientific">Geomesophilobacter sediminis</name>
    <dbReference type="NCBI Taxonomy" id="2798584"/>
    <lineage>
        <taxon>Bacteria</taxon>
        <taxon>Pseudomonadati</taxon>
        <taxon>Thermodesulfobacteriota</taxon>
        <taxon>Desulfuromonadia</taxon>
        <taxon>Geobacterales</taxon>
        <taxon>Geobacteraceae</taxon>
        <taxon>Geomesophilobacter</taxon>
    </lineage>
</organism>
<dbReference type="Pfam" id="PF04008">
    <property type="entry name" value="Adenosine_kin"/>
    <property type="match status" value="1"/>
</dbReference>
<keyword evidence="1" id="KW-0418">Kinase</keyword>
<proteinExistence type="predicted"/>
<reference evidence="1" key="1">
    <citation type="submission" date="2020-12" db="EMBL/GenBank/DDBJ databases">
        <title>Geomonas sp. Red875, isolated from river sediment.</title>
        <authorList>
            <person name="Xu Z."/>
            <person name="Zhang Z."/>
            <person name="Masuda Y."/>
            <person name="Itoh H."/>
            <person name="Senoo K."/>
        </authorList>
    </citation>
    <scope>NUCLEOTIDE SEQUENCE</scope>
    <source>
        <strain evidence="1">Red875</strain>
    </source>
</reference>
<name>A0A8J7JLR9_9BACT</name>
<dbReference type="AlphaFoldDB" id="A0A8J7JLR9"/>